<keyword evidence="2" id="KW-1185">Reference proteome</keyword>
<name>A0ABV4VCW8_9BACL</name>
<accession>A0ABV4VCW8</accession>
<dbReference type="RefSeq" id="WP_373957283.1">
    <property type="nucleotide sequence ID" value="NZ_JBHDLN010000040.1"/>
</dbReference>
<proteinExistence type="predicted"/>
<sequence>MDSVKGRQTGWMCGKLAEIHEFMEIKISPSSGGRAADQRLNL</sequence>
<protein>
    <submittedName>
        <fullName evidence="1">Uncharacterized protein</fullName>
    </submittedName>
</protein>
<gene>
    <name evidence="1" type="ORF">ACEU3E_35680</name>
</gene>
<evidence type="ECO:0000313" key="2">
    <source>
        <dbReference type="Proteomes" id="UP001575622"/>
    </source>
</evidence>
<reference evidence="1 2" key="1">
    <citation type="submission" date="2024-09" db="EMBL/GenBank/DDBJ databases">
        <authorList>
            <person name="Makale K.P.P."/>
            <person name="Makhzoum A."/>
            <person name="Rantong G."/>
            <person name="Rahube T.O."/>
        </authorList>
    </citation>
    <scope>NUCLEOTIDE SEQUENCE [LARGE SCALE GENOMIC DNA]</scope>
    <source>
        <strain evidence="1 2">KM_D13</strain>
    </source>
</reference>
<organism evidence="1 2">
    <name type="scientific">Paenibacillus oleatilyticus</name>
    <dbReference type="NCBI Taxonomy" id="2594886"/>
    <lineage>
        <taxon>Bacteria</taxon>
        <taxon>Bacillati</taxon>
        <taxon>Bacillota</taxon>
        <taxon>Bacilli</taxon>
        <taxon>Bacillales</taxon>
        <taxon>Paenibacillaceae</taxon>
        <taxon>Paenibacillus</taxon>
    </lineage>
</organism>
<evidence type="ECO:0000313" key="1">
    <source>
        <dbReference type="EMBL" id="MFB0847497.1"/>
    </source>
</evidence>
<dbReference type="Proteomes" id="UP001575622">
    <property type="component" value="Unassembled WGS sequence"/>
</dbReference>
<comment type="caution">
    <text evidence="1">The sequence shown here is derived from an EMBL/GenBank/DDBJ whole genome shotgun (WGS) entry which is preliminary data.</text>
</comment>
<dbReference type="EMBL" id="JBHDLN010000040">
    <property type="protein sequence ID" value="MFB0847497.1"/>
    <property type="molecule type" value="Genomic_DNA"/>
</dbReference>